<evidence type="ECO:0000313" key="5">
    <source>
        <dbReference type="Proteomes" id="UP001195963"/>
    </source>
</evidence>
<sequence>MKWISAKQCLLAIAFTVSSLPIVGCSSTVEETSSSTEMNSLVPLNFLPALAGEYFKLGSESVGRPFHIYVRLPEGYDENKSKQYPVVYLLDGDSLFPILATNHLFLQYDDKLPEAIIVGIAYGSFHPSINKRGYDFSAPAADAKPNQGGAPKFQQFLETELIPDIENRYRADPNKRVLFGQSRGGYMVLYSAFTKPDLFWGHIASNPSIKPGRERFFSTPNSANRDDLSLILTSGSHDRGYSRDNAMDWDKYWKNRHDAPWDIKVFTIDGGTHAANSTDSYRLGLNWLFQREDTETGSPITESN</sequence>
<organism evidence="4 5">
    <name type="scientific">Shewanella nanhaiensis</name>
    <dbReference type="NCBI Taxonomy" id="2864872"/>
    <lineage>
        <taxon>Bacteria</taxon>
        <taxon>Pseudomonadati</taxon>
        <taxon>Pseudomonadota</taxon>
        <taxon>Gammaproteobacteria</taxon>
        <taxon>Alteromonadales</taxon>
        <taxon>Shewanellaceae</taxon>
        <taxon>Shewanella</taxon>
    </lineage>
</organism>
<comment type="caution">
    <text evidence="4">The sequence shown here is derived from an EMBL/GenBank/DDBJ whole genome shotgun (WGS) entry which is preliminary data.</text>
</comment>
<dbReference type="Gene3D" id="3.40.50.1820">
    <property type="entry name" value="alpha/beta hydrolase"/>
    <property type="match status" value="1"/>
</dbReference>
<dbReference type="RefSeq" id="WP_220108818.1">
    <property type="nucleotide sequence ID" value="NZ_JAHZST010000003.1"/>
</dbReference>
<dbReference type="InterPro" id="IPR000801">
    <property type="entry name" value="Esterase-like"/>
</dbReference>
<dbReference type="GO" id="GO:0016787">
    <property type="term" value="F:hydrolase activity"/>
    <property type="evidence" value="ECO:0007669"/>
    <property type="project" value="UniProtKB-KW"/>
</dbReference>
<feature type="signal peptide" evidence="3">
    <location>
        <begin position="1"/>
        <end position="19"/>
    </location>
</feature>
<protein>
    <submittedName>
        <fullName evidence="4">Alpha/beta hydrolase</fullName>
    </submittedName>
</protein>
<accession>A0ABS7E0J0</accession>
<dbReference type="Proteomes" id="UP001195963">
    <property type="component" value="Unassembled WGS sequence"/>
</dbReference>
<evidence type="ECO:0000256" key="3">
    <source>
        <dbReference type="SAM" id="SignalP"/>
    </source>
</evidence>
<evidence type="ECO:0000256" key="1">
    <source>
        <dbReference type="ARBA" id="ARBA00005622"/>
    </source>
</evidence>
<dbReference type="InterPro" id="IPR052558">
    <property type="entry name" value="Siderophore_Hydrolase_D"/>
</dbReference>
<keyword evidence="3" id="KW-0732">Signal</keyword>
<keyword evidence="2 4" id="KW-0378">Hydrolase</keyword>
<dbReference type="EMBL" id="JAHZST010000003">
    <property type="protein sequence ID" value="MBW8183187.1"/>
    <property type="molecule type" value="Genomic_DNA"/>
</dbReference>
<evidence type="ECO:0000313" key="4">
    <source>
        <dbReference type="EMBL" id="MBW8183187.1"/>
    </source>
</evidence>
<reference evidence="4 5" key="1">
    <citation type="submission" date="2021-07" db="EMBL/GenBank/DDBJ databases">
        <title>Shewanella sp. nov, isolated from SCS.</title>
        <authorList>
            <person name="Cao W.R."/>
        </authorList>
    </citation>
    <scope>NUCLEOTIDE SEQUENCE [LARGE SCALE GENOMIC DNA]</scope>
    <source>
        <strain evidence="4 5">NR704-98</strain>
    </source>
</reference>
<feature type="chain" id="PRO_5046308321" evidence="3">
    <location>
        <begin position="20"/>
        <end position="304"/>
    </location>
</feature>
<evidence type="ECO:0000256" key="2">
    <source>
        <dbReference type="ARBA" id="ARBA00022801"/>
    </source>
</evidence>
<proteinExistence type="inferred from homology"/>
<dbReference type="PANTHER" id="PTHR40841:SF2">
    <property type="entry name" value="SIDEROPHORE-DEGRADING ESTERASE (EUROFUNG)"/>
    <property type="match status" value="1"/>
</dbReference>
<keyword evidence="5" id="KW-1185">Reference proteome</keyword>
<comment type="similarity">
    <text evidence="1">Belongs to the esterase D family.</text>
</comment>
<dbReference type="SUPFAM" id="SSF53474">
    <property type="entry name" value="alpha/beta-Hydrolases"/>
    <property type="match status" value="1"/>
</dbReference>
<dbReference type="PANTHER" id="PTHR40841">
    <property type="entry name" value="SIDEROPHORE TRIACETYLFUSARININE C ESTERASE"/>
    <property type="match status" value="1"/>
</dbReference>
<name>A0ABS7E0J0_9GAMM</name>
<dbReference type="Pfam" id="PF00756">
    <property type="entry name" value="Esterase"/>
    <property type="match status" value="1"/>
</dbReference>
<gene>
    <name evidence="4" type="ORF">K0625_05875</name>
</gene>
<dbReference type="InterPro" id="IPR029058">
    <property type="entry name" value="AB_hydrolase_fold"/>
</dbReference>